<feature type="region of interest" description="Disordered" evidence="1">
    <location>
        <begin position="542"/>
        <end position="609"/>
    </location>
</feature>
<organism evidence="2">
    <name type="scientific">Fagus sylvatica</name>
    <name type="common">Beechnut</name>
    <dbReference type="NCBI Taxonomy" id="28930"/>
    <lineage>
        <taxon>Eukaryota</taxon>
        <taxon>Viridiplantae</taxon>
        <taxon>Streptophyta</taxon>
        <taxon>Embryophyta</taxon>
        <taxon>Tracheophyta</taxon>
        <taxon>Spermatophyta</taxon>
        <taxon>Magnoliopsida</taxon>
        <taxon>eudicotyledons</taxon>
        <taxon>Gunneridae</taxon>
        <taxon>Pentapetalae</taxon>
        <taxon>rosids</taxon>
        <taxon>fabids</taxon>
        <taxon>Fagales</taxon>
        <taxon>Fagaceae</taxon>
        <taxon>Fagus</taxon>
    </lineage>
</organism>
<dbReference type="PANTHER" id="PTHR46033">
    <property type="entry name" value="PROTEIN MAIN-LIKE 2"/>
    <property type="match status" value="1"/>
</dbReference>
<feature type="region of interest" description="Disordered" evidence="1">
    <location>
        <begin position="1"/>
        <end position="33"/>
    </location>
</feature>
<sequence length="1009" mass="108774">MAFSSTNPVGPPLQPSTDEGLETPPAVPAASTKAVVDAPVAPPTISSEAMSTALSSVSGETDYPREGFIFALIDPCLQDAGVHWSILISQSCNMFRDTEPLREVLRRWCPSTHTFFFSWAVCGGIGNCSCSEETVIHQTEWLAFILCPPQGCSSLLYCLCVILAVYLFAARDKSAAWSRFSDLPREFLDRFPDFRDNLPLVYRWVGLRTRDYDLVDALDHEKNVLFRPYGDDYPSFTCASVFRRFYQPISLIRDLKIDDYRSLSYLSTVNPGFLPTLSATGVSFIPYCPQRVQRQFGLNQGIPVVHRRLRPVLLIWRLSLRAVHLLVGELGFVEWDEIRGGWVAYTIHLLESWRSSVNVVEDRLIMLSKRGNGSKRDAPVDLAIEKTSKKPTPSIPSPKKAPAKKTKAGKKSKSTLLVPFVAKESTTAPVEEPIESTVAPLKKTKAEKKSKSTVSVPSAAKESTTVPVEELTESAVASPKSKGVSVSSSKKLSKKSVASRPPKGQKKTSVSSSSPDEEKPSAVSTSSPSKKKKFVALLFPLGAAGRTRSRSGPKVTHGSGGSGGGVVIVETAAMDQDEDLRKSAADSSEVGVESTGEDHSSSSDSFFDSAPDSVLEEQIMSAGSTADVDDMLGADDSSMGPADSMEEDLAIVSHASQGRDDDSTVDADADPISFSVSQTVLTSRVTGPDASIAHIMEGISLFGVAPSFRAIPAGDFVISASRLTSEAPPVAGGAFISEEIRAQGLIEGESVVDPGVSIADHSAQVEDAGVSAADMLAGSDHLENIGMDDTVHVSEDIGEVGITGEVTAVSPPPRPTVEAGSSVGVGSLSSEVADFLKEFDTKAPNPHPEQYFWSFNGPLVPFGDFWVPNDCSPYLSRLSARRSDFTKDFKLSIGLGGPMLSLLGSVLAAMSESSLEDVTRTQILAWRSVIQDLMDVGFDLGFMIERLRQTAQCLFGKRIADEIKALQHQIALLQDSLTELTAYQDEMVSTGRMVLRLERGRSFLDSLLD</sequence>
<protein>
    <recommendedName>
        <fullName evidence="3">Aminotransferase-like plant mobile domain-containing protein</fullName>
    </recommendedName>
</protein>
<feature type="compositionally biased region" description="Basic residues" evidence="1">
    <location>
        <begin position="401"/>
        <end position="411"/>
    </location>
</feature>
<reference evidence="2" key="1">
    <citation type="submission" date="2018-02" db="EMBL/GenBank/DDBJ databases">
        <authorList>
            <person name="Cohen D.B."/>
            <person name="Kent A.D."/>
        </authorList>
    </citation>
    <scope>NUCLEOTIDE SEQUENCE</scope>
</reference>
<evidence type="ECO:0000313" key="2">
    <source>
        <dbReference type="EMBL" id="SPD06573.1"/>
    </source>
</evidence>
<gene>
    <name evidence="2" type="ORF">FSB_LOCUS34455</name>
</gene>
<dbReference type="PANTHER" id="PTHR46033:SF1">
    <property type="entry name" value="PROTEIN MAIN-LIKE 2"/>
    <property type="match status" value="1"/>
</dbReference>
<dbReference type="EMBL" id="OIVN01002802">
    <property type="protein sequence ID" value="SPD06573.1"/>
    <property type="molecule type" value="Genomic_DNA"/>
</dbReference>
<feature type="region of interest" description="Disordered" evidence="1">
    <location>
        <begin position="442"/>
        <end position="530"/>
    </location>
</feature>
<feature type="region of interest" description="Disordered" evidence="1">
    <location>
        <begin position="372"/>
        <end position="411"/>
    </location>
</feature>
<dbReference type="AlphaFoldDB" id="A0A2N9H477"/>
<proteinExistence type="predicted"/>
<dbReference type="InterPro" id="IPR044824">
    <property type="entry name" value="MAIN-like"/>
</dbReference>
<feature type="compositionally biased region" description="Basic and acidic residues" evidence="1">
    <location>
        <begin position="374"/>
        <end position="388"/>
    </location>
</feature>
<evidence type="ECO:0000256" key="1">
    <source>
        <dbReference type="SAM" id="MobiDB-lite"/>
    </source>
</evidence>
<accession>A0A2N9H477</accession>
<evidence type="ECO:0008006" key="3">
    <source>
        <dbReference type="Google" id="ProtNLM"/>
    </source>
</evidence>
<feature type="compositionally biased region" description="Low complexity" evidence="1">
    <location>
        <begin position="474"/>
        <end position="499"/>
    </location>
</feature>
<name>A0A2N9H477_FAGSY</name>
<feature type="region of interest" description="Disordered" evidence="1">
    <location>
        <begin position="624"/>
        <end position="643"/>
    </location>
</feature>
<dbReference type="GO" id="GO:0010073">
    <property type="term" value="P:meristem maintenance"/>
    <property type="evidence" value="ECO:0007669"/>
    <property type="project" value="InterPro"/>
</dbReference>